<dbReference type="KEGG" id="pis:Pisl_0768"/>
<dbReference type="CDD" id="cd01335">
    <property type="entry name" value="Radical_SAM"/>
    <property type="match status" value="1"/>
</dbReference>
<dbReference type="PANTHER" id="PTHR43288">
    <property type="entry name" value="BIOTIN SYNTHASE-RELATED PROTEIN, RADICAL SAM SUPERFAMILY"/>
    <property type="match status" value="1"/>
</dbReference>
<dbReference type="InterPro" id="IPR040087">
    <property type="entry name" value="MJ0021-like"/>
</dbReference>
<sequence length="300" mass="33372">MYYNRVFRGEFARGCELCLLGAKSVIFITGLCPLSCFYCPVSKERFGKDVIYVNDIPVDKIEDIPKVVAEYSSEGAAITGGDPSVVAERVKIVADLLKREFGEDFHIHMYTHILNLDGKRVGIIASSRVDEVRIHITSVKQLQGREKYVKALVASGKTIGAEVPALPGFEQQIAEAVNALVPYISFVNINELDISESNLERLKAMGYKIEGHSVYGSLKAAERIAEMVKAPAHICTSRYKDTIQIGTRLFRHMMTIAKPNKYVQDDGTVIYDEDGYHPNSLNAKKIRIKLSVGVKTLEVL</sequence>
<evidence type="ECO:0000313" key="7">
    <source>
        <dbReference type="Proteomes" id="UP000002595"/>
    </source>
</evidence>
<protein>
    <submittedName>
        <fullName evidence="6">Radical SAM domain protein</fullName>
    </submittedName>
</protein>
<dbReference type="SFLD" id="SFLDG01108">
    <property type="entry name" value="Uncharacterised_Radical_SAM_Su"/>
    <property type="match status" value="1"/>
</dbReference>
<dbReference type="eggNOG" id="arCOG00932">
    <property type="taxonomic scope" value="Archaea"/>
</dbReference>
<evidence type="ECO:0000313" key="6">
    <source>
        <dbReference type="EMBL" id="ABL87944.1"/>
    </source>
</evidence>
<dbReference type="SUPFAM" id="SSF102114">
    <property type="entry name" value="Radical SAM enzymes"/>
    <property type="match status" value="1"/>
</dbReference>
<evidence type="ECO:0000256" key="1">
    <source>
        <dbReference type="ARBA" id="ARBA00022691"/>
    </source>
</evidence>
<dbReference type="GO" id="GO:0046872">
    <property type="term" value="F:metal ion binding"/>
    <property type="evidence" value="ECO:0007669"/>
    <property type="project" value="UniProtKB-KW"/>
</dbReference>
<accession>A1RSL2</accession>
<dbReference type="GeneID" id="4617286"/>
<feature type="domain" description="Radical SAM core" evidence="5">
    <location>
        <begin position="27"/>
        <end position="142"/>
    </location>
</feature>
<dbReference type="PANTHER" id="PTHR43288:SF1">
    <property type="entry name" value="GLYCYL-RADICAL ENZYME ACTIVATING ENZYME MJ0021-RELATED"/>
    <property type="match status" value="1"/>
</dbReference>
<dbReference type="InterPro" id="IPR013785">
    <property type="entry name" value="Aldolase_TIM"/>
</dbReference>
<dbReference type="GO" id="GO:0051536">
    <property type="term" value="F:iron-sulfur cluster binding"/>
    <property type="evidence" value="ECO:0007669"/>
    <property type="project" value="UniProtKB-KW"/>
</dbReference>
<keyword evidence="2" id="KW-0479">Metal-binding</keyword>
<dbReference type="InterPro" id="IPR058240">
    <property type="entry name" value="rSAM_sf"/>
</dbReference>
<dbReference type="Pfam" id="PF04055">
    <property type="entry name" value="Radical_SAM"/>
    <property type="match status" value="1"/>
</dbReference>
<evidence type="ECO:0000256" key="4">
    <source>
        <dbReference type="ARBA" id="ARBA00023014"/>
    </source>
</evidence>
<keyword evidence="3" id="KW-0408">Iron</keyword>
<evidence type="ECO:0000256" key="2">
    <source>
        <dbReference type="ARBA" id="ARBA00022723"/>
    </source>
</evidence>
<gene>
    <name evidence="6" type="ordered locus">Pisl_0768</name>
</gene>
<dbReference type="SFLD" id="SFLDS00029">
    <property type="entry name" value="Radical_SAM"/>
    <property type="match status" value="1"/>
</dbReference>
<dbReference type="STRING" id="384616.Pisl_0768"/>
<dbReference type="RefSeq" id="WP_011762520.1">
    <property type="nucleotide sequence ID" value="NC_008701.1"/>
</dbReference>
<evidence type="ECO:0000259" key="5">
    <source>
        <dbReference type="Pfam" id="PF04055"/>
    </source>
</evidence>
<keyword evidence="1" id="KW-0949">S-adenosyl-L-methionine</keyword>
<dbReference type="Gene3D" id="3.20.20.70">
    <property type="entry name" value="Aldolase class I"/>
    <property type="match status" value="1"/>
</dbReference>
<dbReference type="EMBL" id="CP000504">
    <property type="protein sequence ID" value="ABL87944.1"/>
    <property type="molecule type" value="Genomic_DNA"/>
</dbReference>
<keyword evidence="4" id="KW-0411">Iron-sulfur</keyword>
<dbReference type="OrthoDB" id="372128at2157"/>
<reference evidence="6" key="1">
    <citation type="submission" date="2006-12" db="EMBL/GenBank/DDBJ databases">
        <title>Complete sequence of Pyrobaculum islandicum DSM 4184.</title>
        <authorList>
            <person name="Copeland A."/>
            <person name="Lucas S."/>
            <person name="Lapidus A."/>
            <person name="Barry K."/>
            <person name="Detter J.C."/>
            <person name="Glavina del Rio T."/>
            <person name="Dalin E."/>
            <person name="Tice H."/>
            <person name="Pitluck S."/>
            <person name="Meincke L."/>
            <person name="Brettin T."/>
            <person name="Bruce D."/>
            <person name="Han C."/>
            <person name="Tapia R."/>
            <person name="Gilna P."/>
            <person name="Schmutz J."/>
            <person name="Larimer F."/>
            <person name="Land M."/>
            <person name="Hauser L."/>
            <person name="Kyrpides N."/>
            <person name="Mikhailova N."/>
            <person name="Cozen A.E."/>
            <person name="Fitz-Gibbon S.T."/>
            <person name="House C.H."/>
            <person name="Saltikov C."/>
            <person name="Lowe T."/>
            <person name="Richardson P."/>
        </authorList>
    </citation>
    <scope>NUCLEOTIDE SEQUENCE [LARGE SCALE GENOMIC DNA]</scope>
    <source>
        <strain evidence="6">DSM 4184</strain>
    </source>
</reference>
<name>A1RSL2_PYRIL</name>
<keyword evidence="7" id="KW-1185">Reference proteome</keyword>
<dbReference type="GO" id="GO:0003824">
    <property type="term" value="F:catalytic activity"/>
    <property type="evidence" value="ECO:0007669"/>
    <property type="project" value="InterPro"/>
</dbReference>
<dbReference type="AlphaFoldDB" id="A1RSL2"/>
<dbReference type="InterPro" id="IPR007197">
    <property type="entry name" value="rSAM"/>
</dbReference>
<dbReference type="HOGENOM" id="CLU_053467_0_0_2"/>
<dbReference type="Proteomes" id="UP000002595">
    <property type="component" value="Chromosome"/>
</dbReference>
<evidence type="ECO:0000256" key="3">
    <source>
        <dbReference type="ARBA" id="ARBA00023004"/>
    </source>
</evidence>
<organism evidence="6 7">
    <name type="scientific">Pyrobaculum islandicum (strain DSM 4184 / JCM 9189 / GEO3)</name>
    <dbReference type="NCBI Taxonomy" id="384616"/>
    <lineage>
        <taxon>Archaea</taxon>
        <taxon>Thermoproteota</taxon>
        <taxon>Thermoprotei</taxon>
        <taxon>Thermoproteales</taxon>
        <taxon>Thermoproteaceae</taxon>
        <taxon>Pyrobaculum</taxon>
    </lineage>
</organism>
<proteinExistence type="predicted"/>